<evidence type="ECO:0000313" key="2">
    <source>
        <dbReference type="Proteomes" id="UP000054565"/>
    </source>
</evidence>
<dbReference type="Proteomes" id="UP000054565">
    <property type="component" value="Unassembled WGS sequence"/>
</dbReference>
<proteinExistence type="predicted"/>
<gene>
    <name evidence="1" type="ORF">CIRG_06045</name>
</gene>
<accession>A0A0J6YH13</accession>
<sequence>MLDCVLNTENEHAISSAWVSDWLQRPLQRSRPNGPAQAKRQWRSTTTALELTNAPRMTRYGPFVKTVESIHRLRLANWQYDGPPWLEYIAIMHRIEKWDQWTCALWASRQEVKAAFPQPSFLSVCDSSGRHGMKMRARKFLGLVTELATHEKGRNVPNSKFFFEPGCQIVPISNSYSHTPSLRATGGVRGFDLREWRLCTRHQAARRLGAN</sequence>
<dbReference type="AlphaFoldDB" id="A0A0J6YH13"/>
<protein>
    <submittedName>
        <fullName evidence="1">Uncharacterized protein</fullName>
    </submittedName>
</protein>
<organism evidence="1 2">
    <name type="scientific">Coccidioides immitis RMSCC 2394</name>
    <dbReference type="NCBI Taxonomy" id="404692"/>
    <lineage>
        <taxon>Eukaryota</taxon>
        <taxon>Fungi</taxon>
        <taxon>Dikarya</taxon>
        <taxon>Ascomycota</taxon>
        <taxon>Pezizomycotina</taxon>
        <taxon>Eurotiomycetes</taxon>
        <taxon>Eurotiomycetidae</taxon>
        <taxon>Onygenales</taxon>
        <taxon>Onygenaceae</taxon>
        <taxon>Coccidioides</taxon>
    </lineage>
</organism>
<name>A0A0J6YH13_COCIT</name>
<evidence type="ECO:0000313" key="1">
    <source>
        <dbReference type="EMBL" id="KMP06364.1"/>
    </source>
</evidence>
<reference evidence="2" key="1">
    <citation type="journal article" date="2010" name="Genome Res.">
        <title>Population genomic sequencing of Coccidioides fungi reveals recent hybridization and transposon control.</title>
        <authorList>
            <person name="Neafsey D.E."/>
            <person name="Barker B.M."/>
            <person name="Sharpton T.J."/>
            <person name="Stajich J.E."/>
            <person name="Park D.J."/>
            <person name="Whiston E."/>
            <person name="Hung C.-Y."/>
            <person name="McMahan C."/>
            <person name="White J."/>
            <person name="Sykes S."/>
            <person name="Heiman D."/>
            <person name="Young S."/>
            <person name="Zeng Q."/>
            <person name="Abouelleil A."/>
            <person name="Aftuck L."/>
            <person name="Bessette D."/>
            <person name="Brown A."/>
            <person name="FitzGerald M."/>
            <person name="Lui A."/>
            <person name="Macdonald J.P."/>
            <person name="Priest M."/>
            <person name="Orbach M.J."/>
            <person name="Galgiani J.N."/>
            <person name="Kirkland T.N."/>
            <person name="Cole G.T."/>
            <person name="Birren B.W."/>
            <person name="Henn M.R."/>
            <person name="Taylor J.W."/>
            <person name="Rounsley S.D."/>
        </authorList>
    </citation>
    <scope>NUCLEOTIDE SEQUENCE [LARGE SCALE GENOMIC DNA]</scope>
    <source>
        <strain evidence="2">RMSCC 2394</strain>
    </source>
</reference>
<dbReference type="EMBL" id="DS028096">
    <property type="protein sequence ID" value="KMP06364.1"/>
    <property type="molecule type" value="Genomic_DNA"/>
</dbReference>